<dbReference type="VEuPathDB" id="FungiDB:yc1106_05474"/>
<gene>
    <name evidence="3" type="ORF">yc1106_05474</name>
</gene>
<accession>A0A9Q8ZAK3</accession>
<dbReference type="OrthoDB" id="342264at2759"/>
<feature type="domain" description="BRCT" evidence="2">
    <location>
        <begin position="1"/>
        <end position="91"/>
    </location>
</feature>
<name>A0A9Q8ZAK3_CURCL</name>
<dbReference type="EMBL" id="CP089277">
    <property type="protein sequence ID" value="USP78200.1"/>
    <property type="molecule type" value="Genomic_DNA"/>
</dbReference>
<evidence type="ECO:0000259" key="2">
    <source>
        <dbReference type="PROSITE" id="PS50172"/>
    </source>
</evidence>
<feature type="compositionally biased region" description="Basic and acidic residues" evidence="1">
    <location>
        <begin position="186"/>
        <end position="195"/>
    </location>
</feature>
<dbReference type="PROSITE" id="PS50172">
    <property type="entry name" value="BRCT"/>
    <property type="match status" value="1"/>
</dbReference>
<keyword evidence="4" id="KW-1185">Reference proteome</keyword>
<evidence type="ECO:0000313" key="3">
    <source>
        <dbReference type="EMBL" id="USP78200.1"/>
    </source>
</evidence>
<dbReference type="AlphaFoldDB" id="A0A9Q8ZAK3"/>
<feature type="compositionally biased region" description="Basic and acidic residues" evidence="1">
    <location>
        <begin position="476"/>
        <end position="508"/>
    </location>
</feature>
<dbReference type="SMART" id="SM00292">
    <property type="entry name" value="BRCT"/>
    <property type="match status" value="1"/>
</dbReference>
<sequence length="515" mass="57741">MGFLKDTVIAITGTLPHTTKEIQGWVARNGGSFSPNIAKHVTHLLASKEAYKSRDEAVQQAMSLGIQILSYDWFDDSLQARRKLGTTRYLWEVLRKERRVSKQLKRAGPQADAITFRKGCKEIKDLMGTGTCDTVATRKPRKSRSFFFSSASSPSTTCVPFVSAKEDLLRRRSERATAQEEAEAALVKEVEHEDASNATVGTTSNTSKPEPASTPHSSPSTQTKITHWKDAYHYYKDVTGFEYKICLLRNDFSCNGVAKYYIGLLESHTKPHVYWSIVHYQPAKKSIPTPKDEDDDNNGNDKDNSPEENKTLNTGEASSPPAPPENEPTPEATRLTSLITPPAPNPDVPYTGELCPRNSPFVTAVLTFRHAFQDLTLLAWEDRFSSRASQIQLARAQHLNYEPFMYCRPKLGMPIGLFPQARGVFEHGSSGGSSGSKKEKDGKEEGYIRGSLAFPLFERGLDENGRVGVVVVRERERAREEQERLERIQKEEEKRKRAERRGSWRGRDGIWGAGS</sequence>
<dbReference type="Gene3D" id="3.40.50.10190">
    <property type="entry name" value="BRCT domain"/>
    <property type="match status" value="1"/>
</dbReference>
<evidence type="ECO:0000256" key="1">
    <source>
        <dbReference type="SAM" id="MobiDB-lite"/>
    </source>
</evidence>
<dbReference type="Proteomes" id="UP001056012">
    <property type="component" value="Chromosome 4"/>
</dbReference>
<organism evidence="3 4">
    <name type="scientific">Curvularia clavata</name>
    <dbReference type="NCBI Taxonomy" id="95742"/>
    <lineage>
        <taxon>Eukaryota</taxon>
        <taxon>Fungi</taxon>
        <taxon>Dikarya</taxon>
        <taxon>Ascomycota</taxon>
        <taxon>Pezizomycotina</taxon>
        <taxon>Dothideomycetes</taxon>
        <taxon>Pleosporomycetidae</taxon>
        <taxon>Pleosporales</taxon>
        <taxon>Pleosporineae</taxon>
        <taxon>Pleosporaceae</taxon>
        <taxon>Curvularia</taxon>
    </lineage>
</organism>
<dbReference type="SUPFAM" id="SSF52113">
    <property type="entry name" value="BRCT domain"/>
    <property type="match status" value="1"/>
</dbReference>
<evidence type="ECO:0000313" key="4">
    <source>
        <dbReference type="Proteomes" id="UP001056012"/>
    </source>
</evidence>
<feature type="region of interest" description="Disordered" evidence="1">
    <location>
        <begin position="285"/>
        <end position="351"/>
    </location>
</feature>
<protein>
    <recommendedName>
        <fullName evidence="2">BRCT domain-containing protein</fullName>
    </recommendedName>
</protein>
<dbReference type="InterPro" id="IPR036420">
    <property type="entry name" value="BRCT_dom_sf"/>
</dbReference>
<dbReference type="PANTHER" id="PTHR47667:SF1">
    <property type="entry name" value="REGULATOR OF TY1 TRANSPOSITION PROTEIN 107"/>
    <property type="match status" value="1"/>
</dbReference>
<proteinExistence type="predicted"/>
<feature type="compositionally biased region" description="Basic and acidic residues" evidence="1">
    <location>
        <begin position="299"/>
        <end position="310"/>
    </location>
</feature>
<feature type="compositionally biased region" description="Polar residues" evidence="1">
    <location>
        <begin position="196"/>
        <end position="223"/>
    </location>
</feature>
<reference evidence="3" key="1">
    <citation type="submission" date="2021-12" db="EMBL/GenBank/DDBJ databases">
        <title>Curvularia clavata genome.</title>
        <authorList>
            <person name="Cao Y."/>
        </authorList>
    </citation>
    <scope>NUCLEOTIDE SEQUENCE</scope>
    <source>
        <strain evidence="3">Yc1106</strain>
    </source>
</reference>
<dbReference type="CDD" id="cd00027">
    <property type="entry name" value="BRCT"/>
    <property type="match status" value="1"/>
</dbReference>
<dbReference type="PANTHER" id="PTHR47667">
    <property type="entry name" value="REGULATOR OF TY1 TRANSPOSITION PROTEIN 107"/>
    <property type="match status" value="1"/>
</dbReference>
<feature type="region of interest" description="Disordered" evidence="1">
    <location>
        <begin position="180"/>
        <end position="223"/>
    </location>
</feature>
<dbReference type="Pfam" id="PF00533">
    <property type="entry name" value="BRCT"/>
    <property type="match status" value="1"/>
</dbReference>
<feature type="region of interest" description="Disordered" evidence="1">
    <location>
        <begin position="476"/>
        <end position="515"/>
    </location>
</feature>
<dbReference type="InterPro" id="IPR001357">
    <property type="entry name" value="BRCT_dom"/>
</dbReference>
<dbReference type="InterPro" id="IPR053036">
    <property type="entry name" value="CellCycle_DNARepair_Reg"/>
</dbReference>